<dbReference type="PANTHER" id="PTHR18895:SF74">
    <property type="entry name" value="MTRF1L RELEASE FACTOR GLUTAMINE METHYLTRANSFERASE"/>
    <property type="match status" value="1"/>
</dbReference>
<dbReference type="InterPro" id="IPR040758">
    <property type="entry name" value="PrmC_N"/>
</dbReference>
<feature type="binding site" evidence="4">
    <location>
        <position position="190"/>
    </location>
    <ligand>
        <name>S-adenosyl-L-methionine</name>
        <dbReference type="ChEBI" id="CHEBI:59789"/>
    </ligand>
</feature>
<dbReference type="InterPro" id="IPR050320">
    <property type="entry name" value="N5-glutamine_MTase"/>
</dbReference>
<dbReference type="Gene3D" id="3.40.50.150">
    <property type="entry name" value="Vaccinia Virus protein VP39"/>
    <property type="match status" value="1"/>
</dbReference>
<accession>A0ABT7AEN0</accession>
<sequence length="285" mass="29381">MSRNDALRRLRRAFAAAGIDTPGLDARILLADTLGLPAAALVTEGEQPIGADGAARLAERARRRLAREPVARILGEHEFWGLSFRLSPATLVPRPDTETLVAAVLERLRRQRRTGARLRLLDLGTGTGCILVALLSELPAAVGIGVDRSVEAALTARGNAARNGVGARALFLVGDWGEPLAGGFDVVVSNPPYIESAAIADLDAEVREHDPRLALDGGADGLAAYRAIAADLPRLLAPGGIAALEVGLGQDLAVAALLAGAGLGEGAAIADLSGVPRVVVGQKAH</sequence>
<dbReference type="RefSeq" id="WP_283739439.1">
    <property type="nucleotide sequence ID" value="NZ_JASJEV010000002.1"/>
</dbReference>
<dbReference type="InterPro" id="IPR025714">
    <property type="entry name" value="Methyltranfer_dom"/>
</dbReference>
<keyword evidence="1 4" id="KW-0489">Methyltransferase</keyword>
<dbReference type="PANTHER" id="PTHR18895">
    <property type="entry name" value="HEMK METHYLTRANSFERASE"/>
    <property type="match status" value="1"/>
</dbReference>
<dbReference type="Pfam" id="PF17827">
    <property type="entry name" value="PrmC_N"/>
    <property type="match status" value="1"/>
</dbReference>
<comment type="catalytic activity">
    <reaction evidence="4">
        <text>L-glutaminyl-[peptide chain release factor] + S-adenosyl-L-methionine = N(5)-methyl-L-glutaminyl-[peptide chain release factor] + S-adenosyl-L-homocysteine + H(+)</text>
        <dbReference type="Rhea" id="RHEA:42896"/>
        <dbReference type="Rhea" id="RHEA-COMP:10271"/>
        <dbReference type="Rhea" id="RHEA-COMP:10272"/>
        <dbReference type="ChEBI" id="CHEBI:15378"/>
        <dbReference type="ChEBI" id="CHEBI:30011"/>
        <dbReference type="ChEBI" id="CHEBI:57856"/>
        <dbReference type="ChEBI" id="CHEBI:59789"/>
        <dbReference type="ChEBI" id="CHEBI:61891"/>
        <dbReference type="EC" id="2.1.1.297"/>
    </reaction>
</comment>
<feature type="binding site" evidence="4">
    <location>
        <position position="147"/>
    </location>
    <ligand>
        <name>S-adenosyl-L-methionine</name>
        <dbReference type="ChEBI" id="CHEBI:59789"/>
    </ligand>
</feature>
<comment type="caution">
    <text evidence="7">The sequence shown here is derived from an EMBL/GenBank/DDBJ whole genome shotgun (WGS) entry which is preliminary data.</text>
</comment>
<evidence type="ECO:0000256" key="1">
    <source>
        <dbReference type="ARBA" id="ARBA00022603"/>
    </source>
</evidence>
<comment type="function">
    <text evidence="4">Methylates the class 1 translation termination release factors RF1/PrfA and RF2/PrfB on the glutamine residue of the universally conserved GGQ motif.</text>
</comment>
<organism evidence="7 8">
    <name type="scientific">Chelatococcus albus</name>
    <dbReference type="NCBI Taxonomy" id="3047466"/>
    <lineage>
        <taxon>Bacteria</taxon>
        <taxon>Pseudomonadati</taxon>
        <taxon>Pseudomonadota</taxon>
        <taxon>Alphaproteobacteria</taxon>
        <taxon>Hyphomicrobiales</taxon>
        <taxon>Chelatococcaceae</taxon>
        <taxon>Chelatococcus</taxon>
    </lineage>
</organism>
<evidence type="ECO:0000313" key="7">
    <source>
        <dbReference type="EMBL" id="MDJ1157447.1"/>
    </source>
</evidence>
<gene>
    <name evidence="4 7" type="primary">prmC</name>
    <name evidence="7" type="ORF">QNA08_04235</name>
</gene>
<feature type="binding site" evidence="4">
    <location>
        <begin position="124"/>
        <end position="128"/>
    </location>
    <ligand>
        <name>S-adenosyl-L-methionine</name>
        <dbReference type="ChEBI" id="CHEBI:59789"/>
    </ligand>
</feature>
<dbReference type="InterPro" id="IPR002052">
    <property type="entry name" value="DNA_methylase_N6_adenine_CS"/>
</dbReference>
<evidence type="ECO:0000313" key="8">
    <source>
        <dbReference type="Proteomes" id="UP001321492"/>
    </source>
</evidence>
<proteinExistence type="inferred from homology"/>
<dbReference type="Pfam" id="PF13847">
    <property type="entry name" value="Methyltransf_31"/>
    <property type="match status" value="1"/>
</dbReference>
<feature type="binding site" evidence="4">
    <location>
        <position position="176"/>
    </location>
    <ligand>
        <name>S-adenosyl-L-methionine</name>
        <dbReference type="ChEBI" id="CHEBI:59789"/>
    </ligand>
</feature>
<feature type="domain" description="Release factor glutamine methyltransferase N-terminal" evidence="6">
    <location>
        <begin position="5"/>
        <end position="75"/>
    </location>
</feature>
<dbReference type="Proteomes" id="UP001321492">
    <property type="component" value="Unassembled WGS sequence"/>
</dbReference>
<protein>
    <recommendedName>
        <fullName evidence="4">Release factor glutamine methyltransferase</fullName>
        <shortName evidence="4">RF MTase</shortName>
        <ecNumber evidence="4">2.1.1.297</ecNumber>
    </recommendedName>
    <alternativeName>
        <fullName evidence="4">N5-glutamine methyltransferase PrmC</fullName>
    </alternativeName>
    <alternativeName>
        <fullName evidence="4">Protein-(glutamine-N5) MTase PrmC</fullName>
    </alternativeName>
    <alternativeName>
        <fullName evidence="4">Protein-glutamine N-methyltransferase PrmC</fullName>
    </alternativeName>
</protein>
<dbReference type="NCBIfam" id="TIGR00536">
    <property type="entry name" value="hemK_fam"/>
    <property type="match status" value="1"/>
</dbReference>
<name>A0ABT7AEN0_9HYPH</name>
<keyword evidence="3 4" id="KW-0949">S-adenosyl-L-methionine</keyword>
<evidence type="ECO:0000256" key="4">
    <source>
        <dbReference type="HAMAP-Rule" id="MF_02126"/>
    </source>
</evidence>
<feature type="domain" description="Methyltransferase" evidence="5">
    <location>
        <begin position="118"/>
        <end position="207"/>
    </location>
</feature>
<dbReference type="SUPFAM" id="SSF53335">
    <property type="entry name" value="S-adenosyl-L-methionine-dependent methyltransferases"/>
    <property type="match status" value="1"/>
</dbReference>
<dbReference type="EC" id="2.1.1.297" evidence="4"/>
<feature type="binding site" evidence="4">
    <location>
        <begin position="190"/>
        <end position="193"/>
    </location>
    <ligand>
        <name>substrate</name>
    </ligand>
</feature>
<dbReference type="InterPro" id="IPR029063">
    <property type="entry name" value="SAM-dependent_MTases_sf"/>
</dbReference>
<evidence type="ECO:0000259" key="6">
    <source>
        <dbReference type="Pfam" id="PF17827"/>
    </source>
</evidence>
<dbReference type="GO" id="GO:0102559">
    <property type="term" value="F:peptide chain release factor N(5)-glutamine methyltransferase activity"/>
    <property type="evidence" value="ECO:0007669"/>
    <property type="project" value="UniProtKB-EC"/>
</dbReference>
<reference evidence="7 8" key="1">
    <citation type="submission" date="2023-05" db="EMBL/GenBank/DDBJ databases">
        <title>Chelatococcus sp. nov., a moderately thermophilic bacterium isolated from hot spring microbial mat.</title>
        <authorList>
            <person name="Hu C.-J."/>
            <person name="Li W.-J."/>
        </authorList>
    </citation>
    <scope>NUCLEOTIDE SEQUENCE [LARGE SCALE GENOMIC DNA]</scope>
    <source>
        <strain evidence="7 8">SYSU G07232</strain>
    </source>
</reference>
<dbReference type="InterPro" id="IPR019874">
    <property type="entry name" value="RF_methyltr_PrmC"/>
</dbReference>
<dbReference type="PROSITE" id="PS00092">
    <property type="entry name" value="N6_MTASE"/>
    <property type="match status" value="1"/>
</dbReference>
<dbReference type="HAMAP" id="MF_02126">
    <property type="entry name" value="RF_methyltr_PrmC"/>
    <property type="match status" value="1"/>
</dbReference>
<dbReference type="GO" id="GO:0032259">
    <property type="term" value="P:methylation"/>
    <property type="evidence" value="ECO:0007669"/>
    <property type="project" value="UniProtKB-KW"/>
</dbReference>
<keyword evidence="8" id="KW-1185">Reference proteome</keyword>
<dbReference type="CDD" id="cd02440">
    <property type="entry name" value="AdoMet_MTases"/>
    <property type="match status" value="1"/>
</dbReference>
<dbReference type="NCBIfam" id="TIGR03534">
    <property type="entry name" value="RF_mod_PrmC"/>
    <property type="match status" value="1"/>
</dbReference>
<dbReference type="Gene3D" id="1.10.8.10">
    <property type="entry name" value="DNA helicase RuvA subunit, C-terminal domain"/>
    <property type="match status" value="1"/>
</dbReference>
<evidence type="ECO:0000256" key="2">
    <source>
        <dbReference type="ARBA" id="ARBA00022679"/>
    </source>
</evidence>
<dbReference type="InterPro" id="IPR004556">
    <property type="entry name" value="HemK-like"/>
</dbReference>
<evidence type="ECO:0000256" key="3">
    <source>
        <dbReference type="ARBA" id="ARBA00022691"/>
    </source>
</evidence>
<evidence type="ECO:0000259" key="5">
    <source>
        <dbReference type="Pfam" id="PF13847"/>
    </source>
</evidence>
<keyword evidence="2 4" id="KW-0808">Transferase</keyword>
<comment type="similarity">
    <text evidence="4">Belongs to the protein N5-glutamine methyltransferase family. PrmC subfamily.</text>
</comment>
<dbReference type="EMBL" id="JASJEV010000002">
    <property type="protein sequence ID" value="MDJ1157447.1"/>
    <property type="molecule type" value="Genomic_DNA"/>
</dbReference>